<comment type="caution">
    <text evidence="1">The sequence shown here is derived from an EMBL/GenBank/DDBJ whole genome shotgun (WGS) entry which is preliminary data.</text>
</comment>
<dbReference type="Proteomes" id="UP000828390">
    <property type="component" value="Unassembled WGS sequence"/>
</dbReference>
<gene>
    <name evidence="1" type="ORF">DPMN_063344</name>
</gene>
<evidence type="ECO:0000313" key="2">
    <source>
        <dbReference type="Proteomes" id="UP000828390"/>
    </source>
</evidence>
<dbReference type="EMBL" id="JAIWYP010000013">
    <property type="protein sequence ID" value="KAH3720445.1"/>
    <property type="molecule type" value="Genomic_DNA"/>
</dbReference>
<organism evidence="1 2">
    <name type="scientific">Dreissena polymorpha</name>
    <name type="common">Zebra mussel</name>
    <name type="synonym">Mytilus polymorpha</name>
    <dbReference type="NCBI Taxonomy" id="45954"/>
    <lineage>
        <taxon>Eukaryota</taxon>
        <taxon>Metazoa</taxon>
        <taxon>Spiralia</taxon>
        <taxon>Lophotrochozoa</taxon>
        <taxon>Mollusca</taxon>
        <taxon>Bivalvia</taxon>
        <taxon>Autobranchia</taxon>
        <taxon>Heteroconchia</taxon>
        <taxon>Euheterodonta</taxon>
        <taxon>Imparidentia</taxon>
        <taxon>Neoheterodontei</taxon>
        <taxon>Myida</taxon>
        <taxon>Dreissenoidea</taxon>
        <taxon>Dreissenidae</taxon>
        <taxon>Dreissena</taxon>
    </lineage>
</organism>
<reference evidence="1" key="2">
    <citation type="submission" date="2020-11" db="EMBL/GenBank/DDBJ databases">
        <authorList>
            <person name="McCartney M.A."/>
            <person name="Auch B."/>
            <person name="Kono T."/>
            <person name="Mallez S."/>
            <person name="Becker A."/>
            <person name="Gohl D.M."/>
            <person name="Silverstein K.A.T."/>
            <person name="Koren S."/>
            <person name="Bechman K.B."/>
            <person name="Herman A."/>
            <person name="Abrahante J.E."/>
            <person name="Garbe J."/>
        </authorList>
    </citation>
    <scope>NUCLEOTIDE SEQUENCE</scope>
    <source>
        <strain evidence="1">Duluth1</strain>
        <tissue evidence="1">Whole animal</tissue>
    </source>
</reference>
<name>A0A9D4CAT7_DREPO</name>
<evidence type="ECO:0000313" key="1">
    <source>
        <dbReference type="EMBL" id="KAH3720445.1"/>
    </source>
</evidence>
<keyword evidence="2" id="KW-1185">Reference proteome</keyword>
<dbReference type="AlphaFoldDB" id="A0A9D4CAT7"/>
<proteinExistence type="predicted"/>
<reference evidence="1" key="1">
    <citation type="journal article" date="2019" name="bioRxiv">
        <title>The Genome of the Zebra Mussel, Dreissena polymorpha: A Resource for Invasive Species Research.</title>
        <authorList>
            <person name="McCartney M.A."/>
            <person name="Auch B."/>
            <person name="Kono T."/>
            <person name="Mallez S."/>
            <person name="Zhang Y."/>
            <person name="Obille A."/>
            <person name="Becker A."/>
            <person name="Abrahante J.E."/>
            <person name="Garbe J."/>
            <person name="Badalamenti J.P."/>
            <person name="Herman A."/>
            <person name="Mangelson H."/>
            <person name="Liachko I."/>
            <person name="Sullivan S."/>
            <person name="Sone E.D."/>
            <person name="Koren S."/>
            <person name="Silverstein K.A.T."/>
            <person name="Beckman K.B."/>
            <person name="Gohl D.M."/>
        </authorList>
    </citation>
    <scope>NUCLEOTIDE SEQUENCE</scope>
    <source>
        <strain evidence="1">Duluth1</strain>
        <tissue evidence="1">Whole animal</tissue>
    </source>
</reference>
<sequence length="75" mass="8201">MGLMAYAASVAPDLLAHPHSLVVSYTVHYKVTQALTSTFGTYPEYRAGADFDPALTHRHSALVPNIKLERMSSLI</sequence>
<accession>A0A9D4CAT7</accession>
<protein>
    <submittedName>
        <fullName evidence="1">Uncharacterized protein</fullName>
    </submittedName>
</protein>